<evidence type="ECO:0000313" key="13">
    <source>
        <dbReference type="RefSeq" id="XP_022102472.1"/>
    </source>
</evidence>
<evidence type="ECO:0000256" key="7">
    <source>
        <dbReference type="ARBA" id="ARBA00023170"/>
    </source>
</evidence>
<feature type="transmembrane region" description="Helical" evidence="10">
    <location>
        <begin position="111"/>
        <end position="129"/>
    </location>
</feature>
<keyword evidence="4 10" id="KW-1133">Transmembrane helix</keyword>
<keyword evidence="3 10" id="KW-0812">Transmembrane</keyword>
<proteinExistence type="predicted"/>
<dbReference type="PROSITE" id="PS50262">
    <property type="entry name" value="G_PROTEIN_RECEP_F1_2"/>
    <property type="match status" value="1"/>
</dbReference>
<protein>
    <submittedName>
        <fullName evidence="13">Gastrin/cholecystokinin type B receptor-like</fullName>
    </submittedName>
</protein>
<feature type="transmembrane region" description="Helical" evidence="10">
    <location>
        <begin position="287"/>
        <end position="313"/>
    </location>
</feature>
<evidence type="ECO:0000256" key="4">
    <source>
        <dbReference type="ARBA" id="ARBA00022989"/>
    </source>
</evidence>
<evidence type="ECO:0000256" key="2">
    <source>
        <dbReference type="ARBA" id="ARBA00022475"/>
    </source>
</evidence>
<dbReference type="SMART" id="SM01381">
    <property type="entry name" value="7TM_GPCR_Srsx"/>
    <property type="match status" value="1"/>
</dbReference>
<evidence type="ECO:0000256" key="9">
    <source>
        <dbReference type="SAM" id="MobiDB-lite"/>
    </source>
</evidence>
<dbReference type="KEGG" id="aplc:110985631"/>
<reference evidence="13" key="1">
    <citation type="submission" date="2025-08" db="UniProtKB">
        <authorList>
            <consortium name="RefSeq"/>
        </authorList>
    </citation>
    <scope>IDENTIFICATION</scope>
</reference>
<feature type="transmembrane region" description="Helical" evidence="10">
    <location>
        <begin position="38"/>
        <end position="58"/>
    </location>
</feature>
<gene>
    <name evidence="13" type="primary">LOC110985631</name>
</gene>
<feature type="domain" description="G-protein coupled receptors family 1 profile" evidence="11">
    <location>
        <begin position="51"/>
        <end position="343"/>
    </location>
</feature>
<dbReference type="PRINTS" id="PR00237">
    <property type="entry name" value="GPCRRHODOPSN"/>
</dbReference>
<evidence type="ECO:0000256" key="5">
    <source>
        <dbReference type="ARBA" id="ARBA00023040"/>
    </source>
</evidence>
<evidence type="ECO:0000259" key="11">
    <source>
        <dbReference type="PROSITE" id="PS50262"/>
    </source>
</evidence>
<accession>A0A8B7ZBX4</accession>
<dbReference type="GO" id="GO:0005886">
    <property type="term" value="C:plasma membrane"/>
    <property type="evidence" value="ECO:0007669"/>
    <property type="project" value="UniProtKB-SubCell"/>
</dbReference>
<evidence type="ECO:0000256" key="10">
    <source>
        <dbReference type="SAM" id="Phobius"/>
    </source>
</evidence>
<keyword evidence="12" id="KW-1185">Reference proteome</keyword>
<keyword evidence="5" id="KW-0297">G-protein coupled receptor</keyword>
<dbReference type="CDD" id="cd00637">
    <property type="entry name" value="7tm_classA_rhodopsin-like"/>
    <property type="match status" value="1"/>
</dbReference>
<evidence type="ECO:0000256" key="1">
    <source>
        <dbReference type="ARBA" id="ARBA00004651"/>
    </source>
</evidence>
<dbReference type="GeneID" id="110985631"/>
<dbReference type="InterPro" id="IPR017452">
    <property type="entry name" value="GPCR_Rhodpsn_7TM"/>
</dbReference>
<keyword evidence="6 10" id="KW-0472">Membrane</keyword>
<dbReference type="Proteomes" id="UP000694845">
    <property type="component" value="Unplaced"/>
</dbReference>
<evidence type="ECO:0000313" key="12">
    <source>
        <dbReference type="Proteomes" id="UP000694845"/>
    </source>
</evidence>
<dbReference type="OMA" id="CINIKFT"/>
<name>A0A8B7ZBX4_ACAPL</name>
<feature type="transmembrane region" description="Helical" evidence="10">
    <location>
        <begin position="70"/>
        <end position="91"/>
    </location>
</feature>
<dbReference type="GO" id="GO:0008528">
    <property type="term" value="F:G protein-coupled peptide receptor activity"/>
    <property type="evidence" value="ECO:0007669"/>
    <property type="project" value="TreeGrafter"/>
</dbReference>
<dbReference type="GO" id="GO:0007218">
    <property type="term" value="P:neuropeptide signaling pathway"/>
    <property type="evidence" value="ECO:0007669"/>
    <property type="project" value="TreeGrafter"/>
</dbReference>
<sequence length="364" mass="40505">MTVRVRSAMNSSDVSNCTPCDDEKSIDSSRDPGQIFRVLFPLSVMIVGVPGNCLILGVYWSKPRKTTTNLLIMALAWADLFTCLLLIYFIGPSLTILLGKQPSEAFLYLRYGLYSAVSSSVLITTLIAFDRYDCVCRLYRRLLNPRKILAALVLVVLSALIFNLPYIAIAADNANKVPYAFIVLSASTFWYIVTVTMIAVCYCKVYKTIRKHVKVDILQTPDGFAPNPPAVPLFPTGKQIQHSSQQGDIAVETITNVSVSTTPLCDTLPEPSRAASKALQRKTTRMLLLASLVLLISWLPYSIYLVLVFTKYFGNAIPDEAVAGFYHTSLVLYINHAINPLIYGLANMRFRQDCKHLLSNLPCR</sequence>
<dbReference type="OrthoDB" id="5969463at2759"/>
<keyword evidence="8" id="KW-0807">Transducer</keyword>
<feature type="transmembrane region" description="Helical" evidence="10">
    <location>
        <begin position="177"/>
        <end position="202"/>
    </location>
</feature>
<dbReference type="PANTHER" id="PTHR24230:SF0">
    <property type="entry name" value="G-PROTEIN COUPLED RECEPTORS FAMILY 1 PROFILE DOMAIN-CONTAINING PROTEIN"/>
    <property type="match status" value="1"/>
</dbReference>
<feature type="region of interest" description="Disordered" evidence="9">
    <location>
        <begin position="1"/>
        <end position="27"/>
    </location>
</feature>
<organism evidence="12 13">
    <name type="scientific">Acanthaster planci</name>
    <name type="common">Crown-of-thorns starfish</name>
    <dbReference type="NCBI Taxonomy" id="133434"/>
    <lineage>
        <taxon>Eukaryota</taxon>
        <taxon>Metazoa</taxon>
        <taxon>Echinodermata</taxon>
        <taxon>Eleutherozoa</taxon>
        <taxon>Asterozoa</taxon>
        <taxon>Asteroidea</taxon>
        <taxon>Valvatacea</taxon>
        <taxon>Valvatida</taxon>
        <taxon>Acanthasteridae</taxon>
        <taxon>Acanthaster</taxon>
    </lineage>
</organism>
<evidence type="ECO:0000256" key="6">
    <source>
        <dbReference type="ARBA" id="ARBA00023136"/>
    </source>
</evidence>
<dbReference type="Pfam" id="PF00001">
    <property type="entry name" value="7tm_1"/>
    <property type="match status" value="1"/>
</dbReference>
<feature type="transmembrane region" description="Helical" evidence="10">
    <location>
        <begin position="325"/>
        <end position="346"/>
    </location>
</feature>
<keyword evidence="2" id="KW-1003">Cell membrane</keyword>
<dbReference type="SUPFAM" id="SSF81321">
    <property type="entry name" value="Family A G protein-coupled receptor-like"/>
    <property type="match status" value="1"/>
</dbReference>
<keyword evidence="7" id="KW-0675">Receptor</keyword>
<evidence type="ECO:0000256" key="3">
    <source>
        <dbReference type="ARBA" id="ARBA00022692"/>
    </source>
</evidence>
<feature type="compositionally biased region" description="Polar residues" evidence="9">
    <location>
        <begin position="8"/>
        <end position="18"/>
    </location>
</feature>
<feature type="transmembrane region" description="Helical" evidence="10">
    <location>
        <begin position="149"/>
        <end position="171"/>
    </location>
</feature>
<dbReference type="InterPro" id="IPR000276">
    <property type="entry name" value="GPCR_Rhodpsn"/>
</dbReference>
<dbReference type="Gene3D" id="1.20.1070.10">
    <property type="entry name" value="Rhodopsin 7-helix transmembrane proteins"/>
    <property type="match status" value="1"/>
</dbReference>
<comment type="subcellular location">
    <subcellularLocation>
        <location evidence="1">Cell membrane</location>
        <topology evidence="1">Multi-pass membrane protein</topology>
    </subcellularLocation>
</comment>
<dbReference type="RefSeq" id="XP_022102472.1">
    <property type="nucleotide sequence ID" value="XM_022246780.1"/>
</dbReference>
<evidence type="ECO:0000256" key="8">
    <source>
        <dbReference type="ARBA" id="ARBA00023224"/>
    </source>
</evidence>
<dbReference type="PANTHER" id="PTHR24230">
    <property type="entry name" value="G-PROTEIN COUPLED RECEPTOR"/>
    <property type="match status" value="1"/>
</dbReference>
<dbReference type="AlphaFoldDB" id="A0A8B7ZBX4"/>